<keyword evidence="1" id="KW-0472">Membrane</keyword>
<evidence type="ECO:0000313" key="3">
    <source>
        <dbReference type="Proteomes" id="UP000034616"/>
    </source>
</evidence>
<protein>
    <recommendedName>
        <fullName evidence="4">DUF11 domain-containing protein</fullName>
    </recommendedName>
</protein>
<name>A0A0G0UAJ7_9BACT</name>
<dbReference type="Gene3D" id="2.60.40.1170">
    <property type="entry name" value="Mu homology domain, subdomain B"/>
    <property type="match status" value="1"/>
</dbReference>
<evidence type="ECO:0000256" key="1">
    <source>
        <dbReference type="SAM" id="Phobius"/>
    </source>
</evidence>
<organism evidence="2 3">
    <name type="scientific">Candidatus Uhrbacteria bacterium GW2011_GWC2_41_11</name>
    <dbReference type="NCBI Taxonomy" id="1618985"/>
    <lineage>
        <taxon>Bacteria</taxon>
        <taxon>Candidatus Uhriibacteriota</taxon>
    </lineage>
</organism>
<gene>
    <name evidence="2" type="ORF">UU35_C0022G0014</name>
</gene>
<reference evidence="2 3" key="1">
    <citation type="journal article" date="2015" name="Nature">
        <title>rRNA introns, odd ribosomes, and small enigmatic genomes across a large radiation of phyla.</title>
        <authorList>
            <person name="Brown C.T."/>
            <person name="Hug L.A."/>
            <person name="Thomas B.C."/>
            <person name="Sharon I."/>
            <person name="Castelle C.J."/>
            <person name="Singh A."/>
            <person name="Wilkins M.J."/>
            <person name="Williams K.H."/>
            <person name="Banfield J.F."/>
        </authorList>
    </citation>
    <scope>NUCLEOTIDE SEQUENCE [LARGE SCALE GENOMIC DNA]</scope>
</reference>
<sequence>MTKGSDPRHKPRSKRELEEGLRRIYADKDGQLPNLTSLESVRSSHFTRFLWKTILLLFVVAGIGWGAFFLWRPFSIRGSHPLAISIEGPTDVTVGEETTYHLRYKNTSTVPIADLEIQINLPKGFILGTTQPPSTEKDIWTVGSLLPDSDGVIDLTGIFRSAVPSTEKIQTFLTYRPANFSSDFRDVSGLSIAVTNSLLKTSITGPEKTGPGDENIFQITVQNISTESIDHIQIRSLFPESFTLSKSEPAAETEGVAQWNIPFIEANGTYLLTLTGAFTAAGSGTLPIKISTGLLDDQNIFLLQSESQTNIDLLDAELAIHLIVNGSEKNQTTNLGDRLRISIDYSNQGRETIEGVLLTLTLGTPDRSLPIDWTKADLAGAKRNGNQLVWDEKTLPVFSSIAPDTSGIIDLVLPILSAINPTTVSDLFNVELATSMKKIGTVEHERTVKTQPIEIRLNSDATFSAVARYFDTDGNPVGSGPLPPKTGETTIYRIFWNVTNTLHDLKSLSLETTLPSDIAWTGKNLTSDGTIHFDETTRMISWTIPSLSISTSNPQAWFEVAVTPENEDIGSFLKLTNTTSFEAIDTITEYIIHGSVDILDTELPKDELASGKGIVEE</sequence>
<dbReference type="AlphaFoldDB" id="A0A0G0UAJ7"/>
<dbReference type="EMBL" id="LCAH01000022">
    <property type="protein sequence ID" value="KKR86019.1"/>
    <property type="molecule type" value="Genomic_DNA"/>
</dbReference>
<evidence type="ECO:0000313" key="2">
    <source>
        <dbReference type="EMBL" id="KKR86019.1"/>
    </source>
</evidence>
<keyword evidence="1" id="KW-1133">Transmembrane helix</keyword>
<feature type="transmembrane region" description="Helical" evidence="1">
    <location>
        <begin position="49"/>
        <end position="71"/>
    </location>
</feature>
<accession>A0A0G0UAJ7</accession>
<evidence type="ECO:0008006" key="4">
    <source>
        <dbReference type="Google" id="ProtNLM"/>
    </source>
</evidence>
<keyword evidence="1" id="KW-0812">Transmembrane</keyword>
<comment type="caution">
    <text evidence="2">The sequence shown here is derived from an EMBL/GenBank/DDBJ whole genome shotgun (WGS) entry which is preliminary data.</text>
</comment>
<dbReference type="Proteomes" id="UP000034616">
    <property type="component" value="Unassembled WGS sequence"/>
</dbReference>
<proteinExistence type="predicted"/>